<feature type="region of interest" description="Disordered" evidence="2">
    <location>
        <begin position="134"/>
        <end position="170"/>
    </location>
</feature>
<reference evidence="4 5" key="1">
    <citation type="submission" date="2023-11" db="EMBL/GenBank/DDBJ databases">
        <title>An acidophilic fungus is an integral part of prey digestion in a carnivorous sundew plant.</title>
        <authorList>
            <person name="Tsai I.J."/>
        </authorList>
    </citation>
    <scope>NUCLEOTIDE SEQUENCE [LARGE SCALE GENOMIC DNA]</scope>
    <source>
        <strain evidence="4">169a</strain>
    </source>
</reference>
<sequence length="359" mass="38210">MSVDSGRRSPFCRSDRSDSVMTTPTAPTGMPRASTPTHSPAASISSLSPLKAAPLSPEKTNPFTRRPSQLRRTPATPEPKQPGSPFAARTSSPFVRPGNEQVAPHSPNRQFSPAVRNIANESGMFQRVLRSTSGLFDGTTSENSTTQGNTRPNALRTPSQTPTHSNKNYTSSTARLTNAVGGYNHVPQPLLRSMRESFEVLDSSNSGSIDQASLSSMLEQMGLDNSPAALQAFFPRGHETTKVNLARYLDSLSGPLASLSPPDELQAAFEAFDVDDSGQIDVATLRQALLNTAPEPGEAPIRLSEGEVDAVMSQFSGRRAFGAKGLQAAKGKGEVFRYRDFMSNVSGGSNDGAQVGVDA</sequence>
<evidence type="ECO:0000256" key="2">
    <source>
        <dbReference type="SAM" id="MobiDB-lite"/>
    </source>
</evidence>
<dbReference type="SMART" id="SM00054">
    <property type="entry name" value="EFh"/>
    <property type="match status" value="2"/>
</dbReference>
<dbReference type="PANTHER" id="PTHR23049">
    <property type="entry name" value="MYOSIN REGULATORY LIGHT CHAIN 2"/>
    <property type="match status" value="1"/>
</dbReference>
<keyword evidence="5" id="KW-1185">Reference proteome</keyword>
<dbReference type="EMBL" id="CP138580">
    <property type="protein sequence ID" value="WPG97916.1"/>
    <property type="molecule type" value="Genomic_DNA"/>
</dbReference>
<dbReference type="Proteomes" id="UP001303373">
    <property type="component" value="Chromosome 1"/>
</dbReference>
<feature type="domain" description="EF-hand" evidence="3">
    <location>
        <begin position="264"/>
        <end position="292"/>
    </location>
</feature>
<dbReference type="InterPro" id="IPR011992">
    <property type="entry name" value="EF-hand-dom_pair"/>
</dbReference>
<name>A0AAQ3M3P3_9PEZI</name>
<feature type="compositionally biased region" description="Polar residues" evidence="2">
    <location>
        <begin position="58"/>
        <end position="71"/>
    </location>
</feature>
<organism evidence="4 5">
    <name type="scientific">Acrodontium crateriforme</name>
    <dbReference type="NCBI Taxonomy" id="150365"/>
    <lineage>
        <taxon>Eukaryota</taxon>
        <taxon>Fungi</taxon>
        <taxon>Dikarya</taxon>
        <taxon>Ascomycota</taxon>
        <taxon>Pezizomycotina</taxon>
        <taxon>Dothideomycetes</taxon>
        <taxon>Dothideomycetidae</taxon>
        <taxon>Mycosphaerellales</taxon>
        <taxon>Teratosphaeriaceae</taxon>
        <taxon>Acrodontium</taxon>
    </lineage>
</organism>
<dbReference type="SUPFAM" id="SSF47473">
    <property type="entry name" value="EF-hand"/>
    <property type="match status" value="1"/>
</dbReference>
<protein>
    <submittedName>
        <fullName evidence="4">Calmodulin</fullName>
    </submittedName>
</protein>
<feature type="domain" description="EF-hand" evidence="3">
    <location>
        <begin position="193"/>
        <end position="221"/>
    </location>
</feature>
<evidence type="ECO:0000313" key="4">
    <source>
        <dbReference type="EMBL" id="WPG97916.1"/>
    </source>
</evidence>
<proteinExistence type="predicted"/>
<dbReference type="AlphaFoldDB" id="A0AAQ3M3P3"/>
<gene>
    <name evidence="4" type="ORF">R9X50_00069900</name>
</gene>
<dbReference type="GO" id="GO:0005509">
    <property type="term" value="F:calcium ion binding"/>
    <property type="evidence" value="ECO:0007669"/>
    <property type="project" value="InterPro"/>
</dbReference>
<feature type="region of interest" description="Disordered" evidence="2">
    <location>
        <begin position="1"/>
        <end position="112"/>
    </location>
</feature>
<dbReference type="InterPro" id="IPR002048">
    <property type="entry name" value="EF_hand_dom"/>
</dbReference>
<evidence type="ECO:0000313" key="5">
    <source>
        <dbReference type="Proteomes" id="UP001303373"/>
    </source>
</evidence>
<dbReference type="Gene3D" id="1.10.238.10">
    <property type="entry name" value="EF-hand"/>
    <property type="match status" value="2"/>
</dbReference>
<keyword evidence="1" id="KW-0677">Repeat</keyword>
<accession>A0AAQ3M3P3</accession>
<evidence type="ECO:0000256" key="1">
    <source>
        <dbReference type="ARBA" id="ARBA00022737"/>
    </source>
</evidence>
<dbReference type="InterPro" id="IPR050403">
    <property type="entry name" value="Myosin_RLC"/>
</dbReference>
<evidence type="ECO:0000259" key="3">
    <source>
        <dbReference type="SMART" id="SM00054"/>
    </source>
</evidence>
<feature type="compositionally biased region" description="Low complexity" evidence="2">
    <location>
        <begin position="39"/>
        <end position="57"/>
    </location>
</feature>